<organism evidence="3 4">
    <name type="scientific">Endocarpon pusillum</name>
    <dbReference type="NCBI Taxonomy" id="364733"/>
    <lineage>
        <taxon>Eukaryota</taxon>
        <taxon>Fungi</taxon>
        <taxon>Dikarya</taxon>
        <taxon>Ascomycota</taxon>
        <taxon>Pezizomycotina</taxon>
        <taxon>Eurotiomycetes</taxon>
        <taxon>Chaetothyriomycetidae</taxon>
        <taxon>Verrucariales</taxon>
        <taxon>Verrucariaceae</taxon>
        <taxon>Endocarpon</taxon>
    </lineage>
</organism>
<evidence type="ECO:0000256" key="1">
    <source>
        <dbReference type="ARBA" id="ARBA00022737"/>
    </source>
</evidence>
<dbReference type="PANTHER" id="PTHR10039:SF5">
    <property type="entry name" value="NACHT DOMAIN-CONTAINING PROTEIN"/>
    <property type="match status" value="1"/>
</dbReference>
<sequence>MGGIIVKQALIIANNESTNYPGIKSSVSAILFLGTPHKGSPSAEYADILFKIANVIIIGSQMSRWTGPLRKELVHSLRTNAKDLLHIAQDFRVHTGTMKIASFIEQQNMRGLNERIVDDSSGVTGASTERVVPMPGCDHRAICRHGERNSNYKKLLAAIRDGIPSSQLIPPSLDGTIKVDSQFTAEESDCLRSLAFPELDHRFQGISQALDDTCTWLDSYSQYQEWLQHQNVTKHQGLFWIKGKPGSGKSVLMKYTLKQILRDHPASTVISFFFNARGSSLEQCTLGLFRSLLHQLFRQHRELLREFLPYFKTKRDTYHSDWKWSLGELQEFFQSLITSFRVPSLFIFLDALDECDQAEVKTLFNFLARMTTRASSTHNRLSVCMSSRDYPHIKRRQMQ</sequence>
<dbReference type="InterPro" id="IPR056884">
    <property type="entry name" value="NPHP3-like_N"/>
</dbReference>
<dbReference type="SUPFAM" id="SSF52540">
    <property type="entry name" value="P-loop containing nucleoside triphosphate hydrolases"/>
    <property type="match status" value="1"/>
</dbReference>
<reference evidence="3" key="1">
    <citation type="submission" date="2020-02" db="EMBL/GenBank/DDBJ databases">
        <authorList>
            <person name="Palmer J.M."/>
        </authorList>
    </citation>
    <scope>NUCLEOTIDE SEQUENCE</scope>
    <source>
        <strain evidence="3">EPUS1.4</strain>
        <tissue evidence="3">Thallus</tissue>
    </source>
</reference>
<dbReference type="Gene3D" id="3.40.50.300">
    <property type="entry name" value="P-loop containing nucleotide triphosphate hydrolases"/>
    <property type="match status" value="1"/>
</dbReference>
<dbReference type="OrthoDB" id="194358at2759"/>
<accession>A0A8H7AGI5</accession>
<dbReference type="PANTHER" id="PTHR10039">
    <property type="entry name" value="AMELOGENIN"/>
    <property type="match status" value="1"/>
</dbReference>
<dbReference type="Pfam" id="PF24883">
    <property type="entry name" value="NPHP3_N"/>
    <property type="match status" value="1"/>
</dbReference>
<name>A0A8H7AGI5_9EURO</name>
<proteinExistence type="predicted"/>
<protein>
    <recommendedName>
        <fullName evidence="2">NACHT domain-containing protein</fullName>
    </recommendedName>
</protein>
<evidence type="ECO:0000313" key="3">
    <source>
        <dbReference type="EMBL" id="KAF7507674.1"/>
    </source>
</evidence>
<dbReference type="InterPro" id="IPR007111">
    <property type="entry name" value="NACHT_NTPase"/>
</dbReference>
<dbReference type="EMBL" id="JAACFV010000065">
    <property type="protein sequence ID" value="KAF7507674.1"/>
    <property type="molecule type" value="Genomic_DNA"/>
</dbReference>
<dbReference type="InterPro" id="IPR027417">
    <property type="entry name" value="P-loop_NTPase"/>
</dbReference>
<feature type="domain" description="NACHT" evidence="2">
    <location>
        <begin position="237"/>
        <end position="354"/>
    </location>
</feature>
<dbReference type="Proteomes" id="UP000606974">
    <property type="component" value="Unassembled WGS sequence"/>
</dbReference>
<dbReference type="AlphaFoldDB" id="A0A8H7AGI5"/>
<comment type="caution">
    <text evidence="3">The sequence shown here is derived from an EMBL/GenBank/DDBJ whole genome shotgun (WGS) entry which is preliminary data.</text>
</comment>
<gene>
    <name evidence="3" type="ORF">GJ744_010227</name>
</gene>
<dbReference type="PROSITE" id="PS50837">
    <property type="entry name" value="NACHT"/>
    <property type="match status" value="1"/>
</dbReference>
<keyword evidence="1" id="KW-0677">Repeat</keyword>
<evidence type="ECO:0000259" key="2">
    <source>
        <dbReference type="PROSITE" id="PS50837"/>
    </source>
</evidence>
<evidence type="ECO:0000313" key="4">
    <source>
        <dbReference type="Proteomes" id="UP000606974"/>
    </source>
</evidence>
<keyword evidence="4" id="KW-1185">Reference proteome</keyword>